<dbReference type="AlphaFoldDB" id="A0A401GUJ4"/>
<reference evidence="1 2" key="1">
    <citation type="journal article" date="2018" name="Sci. Rep.">
        <title>Genome sequence of the cauliflower mushroom Sparassis crispa (Hanabiratake) and its association with beneficial usage.</title>
        <authorList>
            <person name="Kiyama R."/>
            <person name="Furutani Y."/>
            <person name="Kawaguchi K."/>
            <person name="Nakanishi T."/>
        </authorList>
    </citation>
    <scope>NUCLEOTIDE SEQUENCE [LARGE SCALE GENOMIC DNA]</scope>
</reference>
<comment type="caution">
    <text evidence="1">The sequence shown here is derived from an EMBL/GenBank/DDBJ whole genome shotgun (WGS) entry which is preliminary data.</text>
</comment>
<sequence>MSAVMAQQDDVDKARRRVEGKLSTILHKCGDGAHSNIAVAVAPLEFVDDDVAASNTDAYIPFMAQQDDVDKARRRVEGKLSTILHKCEDGAHSNIAVAVAPLEFVDDDVAASNTDAYIPYRRLPALFPDPPPVAGPSVAQRQCHKVTSSSPLSFHRLLSGAQSLAMPPKLNRSFVWKSRVNVYAYLENSVKASEYSFVAQRSISCMNIFEPFSIQESDVIGFFTLANDAWMYMMASEVSWRKLSLQGGGILIWAKHGVTSLRDVDKVIGHRTLGLRRPEAGEMFAPHQPGATSLD</sequence>
<organism evidence="1 2">
    <name type="scientific">Sparassis crispa</name>
    <dbReference type="NCBI Taxonomy" id="139825"/>
    <lineage>
        <taxon>Eukaryota</taxon>
        <taxon>Fungi</taxon>
        <taxon>Dikarya</taxon>
        <taxon>Basidiomycota</taxon>
        <taxon>Agaricomycotina</taxon>
        <taxon>Agaricomycetes</taxon>
        <taxon>Polyporales</taxon>
        <taxon>Sparassidaceae</taxon>
        <taxon>Sparassis</taxon>
    </lineage>
</organism>
<evidence type="ECO:0000313" key="1">
    <source>
        <dbReference type="EMBL" id="GBE85859.1"/>
    </source>
</evidence>
<keyword evidence="2" id="KW-1185">Reference proteome</keyword>
<dbReference type="EMBL" id="BFAD01000008">
    <property type="protein sequence ID" value="GBE85859.1"/>
    <property type="molecule type" value="Genomic_DNA"/>
</dbReference>
<dbReference type="GeneID" id="38782776"/>
<dbReference type="Proteomes" id="UP000287166">
    <property type="component" value="Unassembled WGS sequence"/>
</dbReference>
<evidence type="ECO:0000313" key="2">
    <source>
        <dbReference type="Proteomes" id="UP000287166"/>
    </source>
</evidence>
<dbReference type="RefSeq" id="XP_027616772.1">
    <property type="nucleotide sequence ID" value="XM_027760971.1"/>
</dbReference>
<protein>
    <submittedName>
        <fullName evidence="1">Uncharacterized protein</fullName>
    </submittedName>
</protein>
<dbReference type="InParanoid" id="A0A401GUJ4"/>
<proteinExistence type="predicted"/>
<gene>
    <name evidence="1" type="ORF">SCP_0803810</name>
</gene>
<accession>A0A401GUJ4</accession>
<name>A0A401GUJ4_9APHY</name>